<reference evidence="1 2" key="1">
    <citation type="journal article" date="2016" name="Sci. Rep.">
        <title>The genome sequence of the outbreeding globe artichoke constructed de novo incorporating a phase-aware low-pass sequencing strategy of F1 progeny.</title>
        <authorList>
            <person name="Scaglione D."/>
            <person name="Reyes-Chin-Wo S."/>
            <person name="Acquadro A."/>
            <person name="Froenicke L."/>
            <person name="Portis E."/>
            <person name="Beitel C."/>
            <person name="Tirone M."/>
            <person name="Mauro R."/>
            <person name="Lo Monaco A."/>
            <person name="Mauromicale G."/>
            <person name="Faccioli P."/>
            <person name="Cattivelli L."/>
            <person name="Rieseberg L."/>
            <person name="Michelmore R."/>
            <person name="Lanteri S."/>
        </authorList>
    </citation>
    <scope>NUCLEOTIDE SEQUENCE [LARGE SCALE GENOMIC DNA]</scope>
    <source>
        <strain evidence="1">2C</strain>
    </source>
</reference>
<name>A0A103YH27_CYNCS</name>
<comment type="caution">
    <text evidence="1">The sequence shown here is derived from an EMBL/GenBank/DDBJ whole genome shotgun (WGS) entry which is preliminary data.</text>
</comment>
<evidence type="ECO:0000313" key="1">
    <source>
        <dbReference type="EMBL" id="KVI08966.1"/>
    </source>
</evidence>
<dbReference type="InterPro" id="IPR032675">
    <property type="entry name" value="LRR_dom_sf"/>
</dbReference>
<sequence>MIAVSDNYLVEVHLERLHVSDIGLSALSNCFNLEIFLTWKFYTYLRLQHAQNAGLIAVAEHCKYLRKLHINGWRINRIGNEVLIAIAKQRMNLQELVLIGVNPSSVSLEAIATNCQKLERLGLCGSETIADMEILCIASKCVTYDGLKRARLKSSLHPSLLTN</sequence>
<accession>A0A103YH27</accession>
<dbReference type="Gene3D" id="3.80.10.10">
    <property type="entry name" value="Ribonuclease Inhibitor"/>
    <property type="match status" value="1"/>
</dbReference>
<dbReference type="Proteomes" id="UP000243975">
    <property type="component" value="Unassembled WGS sequence"/>
</dbReference>
<dbReference type="GO" id="GO:0031146">
    <property type="term" value="P:SCF-dependent proteasomal ubiquitin-dependent protein catabolic process"/>
    <property type="evidence" value="ECO:0007669"/>
    <property type="project" value="TreeGrafter"/>
</dbReference>
<organism evidence="1 2">
    <name type="scientific">Cynara cardunculus var. scolymus</name>
    <name type="common">Globe artichoke</name>
    <name type="synonym">Cynara scolymus</name>
    <dbReference type="NCBI Taxonomy" id="59895"/>
    <lineage>
        <taxon>Eukaryota</taxon>
        <taxon>Viridiplantae</taxon>
        <taxon>Streptophyta</taxon>
        <taxon>Embryophyta</taxon>
        <taxon>Tracheophyta</taxon>
        <taxon>Spermatophyta</taxon>
        <taxon>Magnoliopsida</taxon>
        <taxon>eudicotyledons</taxon>
        <taxon>Gunneridae</taxon>
        <taxon>Pentapetalae</taxon>
        <taxon>asterids</taxon>
        <taxon>campanulids</taxon>
        <taxon>Asterales</taxon>
        <taxon>Asteraceae</taxon>
        <taxon>Carduoideae</taxon>
        <taxon>Cardueae</taxon>
        <taxon>Carduinae</taxon>
        <taxon>Cynara</taxon>
    </lineage>
</organism>
<keyword evidence="2" id="KW-1185">Reference proteome</keyword>
<evidence type="ECO:0000313" key="2">
    <source>
        <dbReference type="Proteomes" id="UP000243975"/>
    </source>
</evidence>
<protein>
    <recommendedName>
        <fullName evidence="3">Leucine-rich repeat, cysteine-containing subtype</fullName>
    </recommendedName>
</protein>
<dbReference type="SUPFAM" id="SSF52047">
    <property type="entry name" value="RNI-like"/>
    <property type="match status" value="1"/>
</dbReference>
<dbReference type="GO" id="GO:0019005">
    <property type="term" value="C:SCF ubiquitin ligase complex"/>
    <property type="evidence" value="ECO:0007669"/>
    <property type="project" value="TreeGrafter"/>
</dbReference>
<dbReference type="EMBL" id="LEKV01001077">
    <property type="protein sequence ID" value="KVI08966.1"/>
    <property type="molecule type" value="Genomic_DNA"/>
</dbReference>
<dbReference type="STRING" id="59895.A0A103YH27"/>
<dbReference type="PANTHER" id="PTHR13318">
    <property type="entry name" value="PARTNER OF PAIRED, ISOFORM B-RELATED"/>
    <property type="match status" value="1"/>
</dbReference>
<gene>
    <name evidence="1" type="ORF">Ccrd_012654</name>
</gene>
<proteinExistence type="predicted"/>
<dbReference type="Gramene" id="KVI08966">
    <property type="protein sequence ID" value="KVI08966"/>
    <property type="gene ID" value="Ccrd_012654"/>
</dbReference>
<dbReference type="PANTHER" id="PTHR13318:SF92">
    <property type="entry name" value="F-BOX_LRR-REPEAT PROTEIN 8-RELATED"/>
    <property type="match status" value="1"/>
</dbReference>
<dbReference type="AlphaFoldDB" id="A0A103YH27"/>
<evidence type="ECO:0008006" key="3">
    <source>
        <dbReference type="Google" id="ProtNLM"/>
    </source>
</evidence>